<dbReference type="RefSeq" id="XP_070922723.1">
    <property type="nucleotide sequence ID" value="XM_071066622.1"/>
</dbReference>
<dbReference type="EMBL" id="BAAFSV010000006">
    <property type="protein sequence ID" value="GAB1320993.1"/>
    <property type="molecule type" value="Genomic_DNA"/>
</dbReference>
<organism evidence="1 2">
    <name type="scientific">Madurella fahalii</name>
    <dbReference type="NCBI Taxonomy" id="1157608"/>
    <lineage>
        <taxon>Eukaryota</taxon>
        <taxon>Fungi</taxon>
        <taxon>Dikarya</taxon>
        <taxon>Ascomycota</taxon>
        <taxon>Pezizomycotina</taxon>
        <taxon>Sordariomycetes</taxon>
        <taxon>Sordariomycetidae</taxon>
        <taxon>Sordariales</taxon>
        <taxon>Sordariales incertae sedis</taxon>
        <taxon>Madurella</taxon>
    </lineage>
</organism>
<dbReference type="GeneID" id="98181945"/>
<proteinExistence type="predicted"/>
<comment type="caution">
    <text evidence="1">The sequence shown here is derived from an EMBL/GenBank/DDBJ whole genome shotgun (WGS) entry which is preliminary data.</text>
</comment>
<dbReference type="Proteomes" id="UP001628179">
    <property type="component" value="Unassembled WGS sequence"/>
</dbReference>
<reference evidence="1 2" key="1">
    <citation type="submission" date="2024-09" db="EMBL/GenBank/DDBJ databases">
        <title>Itraconazole resistance in Madurella fahalii resulting from another homologue of gene encoding cytochrome P450 14-alpha sterol demethylase (CYP51).</title>
        <authorList>
            <person name="Yoshioka I."/>
            <person name="Fahal A.H."/>
            <person name="Kaneko S."/>
            <person name="Yaguchi T."/>
        </authorList>
    </citation>
    <scope>NUCLEOTIDE SEQUENCE [LARGE SCALE GENOMIC DNA]</scope>
    <source>
        <strain evidence="1 2">IFM 68171</strain>
    </source>
</reference>
<accession>A0ABQ0GTC7</accession>
<keyword evidence="2" id="KW-1185">Reference proteome</keyword>
<name>A0ABQ0GTC7_9PEZI</name>
<gene>
    <name evidence="1" type="ORF">MFIFM68171_11203</name>
</gene>
<evidence type="ECO:0000313" key="1">
    <source>
        <dbReference type="EMBL" id="GAB1320993.1"/>
    </source>
</evidence>
<sequence>MGVINGFLVSSGILERTKIPVDVFPSRGFYISGLENRDWKWWRQFLILLLPKILVCFMHRRDTNSGIEKILSTTYSPFSLFGLLFTVALGARVIATSYSVEPILAWSHRRAKAKSYAYVEWQTNSTLQPQRLAHQGVGAGS</sequence>
<evidence type="ECO:0000313" key="2">
    <source>
        <dbReference type="Proteomes" id="UP001628179"/>
    </source>
</evidence>
<protein>
    <submittedName>
        <fullName evidence="1">Uncharacterized protein</fullName>
    </submittedName>
</protein>